<gene>
    <name evidence="1" type="ORF">LCGC14_0887130</name>
</gene>
<protein>
    <submittedName>
        <fullName evidence="1">Uncharacterized protein</fullName>
    </submittedName>
</protein>
<reference evidence="1" key="1">
    <citation type="journal article" date="2015" name="Nature">
        <title>Complex archaea that bridge the gap between prokaryotes and eukaryotes.</title>
        <authorList>
            <person name="Spang A."/>
            <person name="Saw J.H."/>
            <person name="Jorgensen S.L."/>
            <person name="Zaremba-Niedzwiedzka K."/>
            <person name="Martijn J."/>
            <person name="Lind A.E."/>
            <person name="van Eijk R."/>
            <person name="Schleper C."/>
            <person name="Guy L."/>
            <person name="Ettema T.J."/>
        </authorList>
    </citation>
    <scope>NUCLEOTIDE SEQUENCE</scope>
</reference>
<proteinExistence type="predicted"/>
<dbReference type="EMBL" id="LAZR01002821">
    <property type="protein sequence ID" value="KKN25187.1"/>
    <property type="molecule type" value="Genomic_DNA"/>
</dbReference>
<name>A0A0F9PKX9_9ZZZZ</name>
<comment type="caution">
    <text evidence="1">The sequence shown here is derived from an EMBL/GenBank/DDBJ whole genome shotgun (WGS) entry which is preliminary data.</text>
</comment>
<organism evidence="1">
    <name type="scientific">marine sediment metagenome</name>
    <dbReference type="NCBI Taxonomy" id="412755"/>
    <lineage>
        <taxon>unclassified sequences</taxon>
        <taxon>metagenomes</taxon>
        <taxon>ecological metagenomes</taxon>
    </lineage>
</organism>
<evidence type="ECO:0000313" key="1">
    <source>
        <dbReference type="EMBL" id="KKN25187.1"/>
    </source>
</evidence>
<accession>A0A0F9PKX9</accession>
<sequence length="121" mass="14107">MKYDGEMDPECIPLCDAINRIPGVDTTESCCGHGNGTFRVFFHIKDQRTVSILLYFIDPCHVGFRWDCKVFTDCSMQLACYYIESNTEGKEAYDQANEITENINKFMDNEFDEWFEDRKQG</sequence>
<dbReference type="AlphaFoldDB" id="A0A0F9PKX9"/>